<evidence type="ECO:0000313" key="2">
    <source>
        <dbReference type="Proteomes" id="UP001165378"/>
    </source>
</evidence>
<dbReference type="AlphaFoldDB" id="A0AA41Q0Q9"/>
<sequence>MEQTMDPHLPRLTSDQADRLRELCRAYFAAQGVAASVGGDAVSIPGQQRGLPLTNLSHFCRSTAPGQWPDLIEGHFSALLAVAPDAGGDDELLRGARLRLLPDDFLPAEAVHQFTYIRPVAEGLQEALQLDAPDTVRTLSDADIAPVGLERLREAGRANLIAEPVDHHVVDRPGGLRIHTADGSSMFVASKALVLDDLAREATGRPLPPEGALLTVPGRHVIAYHPITDRLAVDAINDLSSFGLGAYGDGPGQLSPRLYWWRAGALTSLTVIDHDSREFSVQPPAELMDILRRLHEAG</sequence>
<dbReference type="RefSeq" id="WP_235053737.1">
    <property type="nucleotide sequence ID" value="NZ_JAKFHA010000011.1"/>
</dbReference>
<gene>
    <name evidence="1" type="ORF">LZ495_19740</name>
</gene>
<keyword evidence="2" id="KW-1185">Reference proteome</keyword>
<comment type="caution">
    <text evidence="1">The sequence shown here is derived from an EMBL/GenBank/DDBJ whole genome shotgun (WGS) entry which is preliminary data.</text>
</comment>
<accession>A0AA41Q0Q9</accession>
<name>A0AA41Q0Q9_9ACTN</name>
<protein>
    <submittedName>
        <fullName evidence="1">Uncharacterized protein</fullName>
    </submittedName>
</protein>
<proteinExistence type="predicted"/>
<dbReference type="EMBL" id="JAKFHA010000011">
    <property type="protein sequence ID" value="MCF2529433.1"/>
    <property type="molecule type" value="Genomic_DNA"/>
</dbReference>
<organism evidence="1 2">
    <name type="scientific">Yinghuangia soli</name>
    <dbReference type="NCBI Taxonomy" id="2908204"/>
    <lineage>
        <taxon>Bacteria</taxon>
        <taxon>Bacillati</taxon>
        <taxon>Actinomycetota</taxon>
        <taxon>Actinomycetes</taxon>
        <taxon>Kitasatosporales</taxon>
        <taxon>Streptomycetaceae</taxon>
        <taxon>Yinghuangia</taxon>
    </lineage>
</organism>
<evidence type="ECO:0000313" key="1">
    <source>
        <dbReference type="EMBL" id="MCF2529433.1"/>
    </source>
</evidence>
<dbReference type="Proteomes" id="UP001165378">
    <property type="component" value="Unassembled WGS sequence"/>
</dbReference>
<reference evidence="1" key="1">
    <citation type="submission" date="2022-01" db="EMBL/GenBank/DDBJ databases">
        <title>Genome-Based Taxonomic Classification of the Phylum Actinobacteria.</title>
        <authorList>
            <person name="Gao Y."/>
        </authorList>
    </citation>
    <scope>NUCLEOTIDE SEQUENCE</scope>
    <source>
        <strain evidence="1">KLBMP 8922</strain>
    </source>
</reference>